<comment type="caution">
    <text evidence="3">The sequence shown here is derived from an EMBL/GenBank/DDBJ whole genome shotgun (WGS) entry which is preliminary data.</text>
</comment>
<evidence type="ECO:0000259" key="2">
    <source>
        <dbReference type="PROSITE" id="PS50076"/>
    </source>
</evidence>
<sequence length="273" mass="29518">MAGDTSAYSAHGLEPGADAAAIDRAYRKLIKRHHPNREGGDAKRAAEINRAYRELRGRFLPETDTLILADDDAVADEQNGWVRAAMGLIIAVAALLAITGPVAAYIRALLPSTTPVIDRNQFTSTASATDVMDQPLHVAAIVTAVRQAVRTGHNDSAILNQSRECHRQLRLEPSVIQLDRCAAFDDAVVELQNRDPMWARGPFSELSVTNRQWSAASALSNDYLAIDSRLDRIRVHVELSLAPTAPAPIAPATALPSVATEPDHLTVNEVEAN</sequence>
<evidence type="ECO:0000313" key="4">
    <source>
        <dbReference type="Proteomes" id="UP001500827"/>
    </source>
</evidence>
<dbReference type="Proteomes" id="UP001500827">
    <property type="component" value="Unassembled WGS sequence"/>
</dbReference>
<dbReference type="EMBL" id="BAABBM010000001">
    <property type="protein sequence ID" value="GAA3889435.1"/>
    <property type="molecule type" value="Genomic_DNA"/>
</dbReference>
<protein>
    <recommendedName>
        <fullName evidence="2">J domain-containing protein</fullName>
    </recommendedName>
</protein>
<gene>
    <name evidence="3" type="ORF">GCM10022276_05670</name>
</gene>
<keyword evidence="1" id="KW-0812">Transmembrane</keyword>
<keyword evidence="1" id="KW-1133">Transmembrane helix</keyword>
<dbReference type="InterPro" id="IPR036869">
    <property type="entry name" value="J_dom_sf"/>
</dbReference>
<evidence type="ECO:0000313" key="3">
    <source>
        <dbReference type="EMBL" id="GAA3889435.1"/>
    </source>
</evidence>
<accession>A0ABP7KX45</accession>
<dbReference type="PROSITE" id="PS50076">
    <property type="entry name" value="DNAJ_2"/>
    <property type="match status" value="1"/>
</dbReference>
<dbReference type="Gene3D" id="1.10.287.110">
    <property type="entry name" value="DnaJ domain"/>
    <property type="match status" value="1"/>
</dbReference>
<keyword evidence="4" id="KW-1185">Reference proteome</keyword>
<organism evidence="3 4">
    <name type="scientific">Sphingomonas limnosediminicola</name>
    <dbReference type="NCBI Taxonomy" id="940133"/>
    <lineage>
        <taxon>Bacteria</taxon>
        <taxon>Pseudomonadati</taxon>
        <taxon>Pseudomonadota</taxon>
        <taxon>Alphaproteobacteria</taxon>
        <taxon>Sphingomonadales</taxon>
        <taxon>Sphingomonadaceae</taxon>
        <taxon>Sphingomonas</taxon>
    </lineage>
</organism>
<keyword evidence="1" id="KW-0472">Membrane</keyword>
<dbReference type="SUPFAM" id="SSF46565">
    <property type="entry name" value="Chaperone J-domain"/>
    <property type="match status" value="1"/>
</dbReference>
<name>A0ABP7KX45_9SPHN</name>
<feature type="transmembrane region" description="Helical" evidence="1">
    <location>
        <begin position="84"/>
        <end position="106"/>
    </location>
</feature>
<dbReference type="InterPro" id="IPR001623">
    <property type="entry name" value="DnaJ_domain"/>
</dbReference>
<feature type="domain" description="J" evidence="2">
    <location>
        <begin position="6"/>
        <end position="60"/>
    </location>
</feature>
<dbReference type="Pfam" id="PF00226">
    <property type="entry name" value="DnaJ"/>
    <property type="match status" value="1"/>
</dbReference>
<dbReference type="SMART" id="SM00271">
    <property type="entry name" value="DnaJ"/>
    <property type="match status" value="1"/>
</dbReference>
<proteinExistence type="predicted"/>
<dbReference type="RefSeq" id="WP_344698182.1">
    <property type="nucleotide sequence ID" value="NZ_BAABBM010000001.1"/>
</dbReference>
<reference evidence="4" key="1">
    <citation type="journal article" date="2019" name="Int. J. Syst. Evol. Microbiol.">
        <title>The Global Catalogue of Microorganisms (GCM) 10K type strain sequencing project: providing services to taxonomists for standard genome sequencing and annotation.</title>
        <authorList>
            <consortium name="The Broad Institute Genomics Platform"/>
            <consortium name="The Broad Institute Genome Sequencing Center for Infectious Disease"/>
            <person name="Wu L."/>
            <person name="Ma J."/>
        </authorList>
    </citation>
    <scope>NUCLEOTIDE SEQUENCE [LARGE SCALE GENOMIC DNA]</scope>
    <source>
        <strain evidence="4">JCM 17543</strain>
    </source>
</reference>
<dbReference type="CDD" id="cd06257">
    <property type="entry name" value="DnaJ"/>
    <property type="match status" value="1"/>
</dbReference>
<evidence type="ECO:0000256" key="1">
    <source>
        <dbReference type="SAM" id="Phobius"/>
    </source>
</evidence>